<dbReference type="RefSeq" id="WP_197744794.1">
    <property type="nucleotide sequence ID" value="NZ_LR778175.1"/>
</dbReference>
<proteinExistence type="predicted"/>
<dbReference type="InterPro" id="IPR009367">
    <property type="entry name" value="Elm1-like"/>
</dbReference>
<protein>
    <recommendedName>
        <fullName evidence="3">Nucleoside-diphosphate-sugar epimerase</fullName>
    </recommendedName>
</protein>
<dbReference type="Proteomes" id="UP000516072">
    <property type="component" value="Chromosome"/>
</dbReference>
<reference evidence="1 2" key="1">
    <citation type="submission" date="2020-03" db="EMBL/GenBank/DDBJ databases">
        <authorList>
            <person name="Picone N."/>
        </authorList>
    </citation>
    <scope>NUCLEOTIDE SEQUENCE [LARGE SCALE GENOMIC DNA]</scope>
    <source>
        <strain evidence="1">NSCAC1</strain>
    </source>
</reference>
<dbReference type="Pfam" id="PF06258">
    <property type="entry name" value="Mito_fiss_Elm1"/>
    <property type="match status" value="1"/>
</dbReference>
<dbReference type="AlphaFoldDB" id="A0A7G1Q8G7"/>
<accession>A0A7G1Q8G7</accession>
<organism evidence="1 2">
    <name type="scientific">Candidatus Nitrosacidococcus tergens</name>
    <dbReference type="NCBI Taxonomy" id="553981"/>
    <lineage>
        <taxon>Bacteria</taxon>
        <taxon>Pseudomonadati</taxon>
        <taxon>Pseudomonadota</taxon>
        <taxon>Gammaproteobacteria</taxon>
        <taxon>Chromatiales</taxon>
        <taxon>Chromatiaceae</taxon>
        <taxon>Candidatus Nitrosacidococcus</taxon>
    </lineage>
</organism>
<gene>
    <name evidence="1" type="ORF">NSCAC_0444</name>
</gene>
<dbReference type="PANTHER" id="PTHR33986">
    <property type="entry name" value="OS02G0535700 PROTEIN"/>
    <property type="match status" value="1"/>
</dbReference>
<evidence type="ECO:0000313" key="1">
    <source>
        <dbReference type="EMBL" id="CAB1274990.1"/>
    </source>
</evidence>
<evidence type="ECO:0000313" key="2">
    <source>
        <dbReference type="Proteomes" id="UP000516072"/>
    </source>
</evidence>
<sequence>MIDSTAHQSPCAWVITDGKIGMENQARGLAEAMNILYVVKQAYLCFPWSHLSPFVRLGKRYCLKNKTKLEFIPPWPNLIIACGRKSILPALMVKEECKAKIIYLQSPVINTKHFDLVIAPTHDSRTTGKNVLYSIGAPHQVTEQKLAQARNHFAHLFSKYPQPRLGILLGGDNKAYHLDQNTIKKLIQELKILIAYQSLSVFITPSRRTDSKIIQLLKNVFKEFNSKIYIWDAEKEENPYFGILAWSDFLLVSCESVSMISEACATHCPVYLLNLPGRGDKKFQSFHQNLENLDRIKWWEGKLEQSSTKAQPFNETKIMAAKALKYLCINSEKNYAS</sequence>
<dbReference type="PANTHER" id="PTHR33986:SF15">
    <property type="entry name" value="MITOCHONDRIAL FISSION PROTEIN ELM1"/>
    <property type="match status" value="1"/>
</dbReference>
<keyword evidence="2" id="KW-1185">Reference proteome</keyword>
<name>A0A7G1Q8G7_9GAMM</name>
<dbReference type="KEGG" id="ntg:NSCAC_0444"/>
<dbReference type="EMBL" id="LR778175">
    <property type="protein sequence ID" value="CAB1274990.1"/>
    <property type="molecule type" value="Genomic_DNA"/>
</dbReference>
<evidence type="ECO:0008006" key="3">
    <source>
        <dbReference type="Google" id="ProtNLM"/>
    </source>
</evidence>